<dbReference type="GO" id="GO:0045944">
    <property type="term" value="P:positive regulation of transcription by RNA polymerase II"/>
    <property type="evidence" value="ECO:0007669"/>
    <property type="project" value="TreeGrafter"/>
</dbReference>
<keyword evidence="15" id="KW-0539">Nucleus</keyword>
<keyword evidence="11" id="KW-0238">DNA-binding</keyword>
<evidence type="ECO:0000256" key="2">
    <source>
        <dbReference type="ARBA" id="ARBA00004123"/>
    </source>
</evidence>
<dbReference type="Pfam" id="PF25445">
    <property type="entry name" value="CCHC_ZFPM2"/>
    <property type="match status" value="1"/>
</dbReference>
<evidence type="ECO:0000256" key="12">
    <source>
        <dbReference type="ARBA" id="ARBA00023159"/>
    </source>
</evidence>
<proteinExistence type="predicted"/>
<evidence type="ECO:0000256" key="9">
    <source>
        <dbReference type="ARBA" id="ARBA00023015"/>
    </source>
</evidence>
<dbReference type="EC" id="5.2.1.8" evidence="3"/>
<dbReference type="PRINTS" id="PR00153">
    <property type="entry name" value="CSAPPISMRASE"/>
</dbReference>
<feature type="compositionally biased region" description="Low complexity" evidence="17">
    <location>
        <begin position="385"/>
        <end position="396"/>
    </location>
</feature>
<feature type="compositionally biased region" description="Pro residues" evidence="17">
    <location>
        <begin position="79"/>
        <end position="93"/>
    </location>
</feature>
<evidence type="ECO:0000256" key="5">
    <source>
        <dbReference type="ARBA" id="ARBA00022723"/>
    </source>
</evidence>
<dbReference type="PANTHER" id="PTHR12958:SF3">
    <property type="entry name" value="ZINC FINGER PROTEIN USH"/>
    <property type="match status" value="1"/>
</dbReference>
<feature type="compositionally biased region" description="Low complexity" evidence="17">
    <location>
        <begin position="721"/>
        <end position="733"/>
    </location>
</feature>
<feature type="domain" description="C2H2-type" evidence="20">
    <location>
        <begin position="215"/>
        <end position="238"/>
    </location>
</feature>
<dbReference type="InterPro" id="IPR002130">
    <property type="entry name" value="Cyclophilin-type_PPIase_dom"/>
</dbReference>
<evidence type="ECO:0000256" key="11">
    <source>
        <dbReference type="ARBA" id="ARBA00023125"/>
    </source>
</evidence>
<dbReference type="PROSITE" id="PS00028">
    <property type="entry name" value="ZINC_FINGER_C2H2_1"/>
    <property type="match status" value="1"/>
</dbReference>
<keyword evidence="6" id="KW-0677">Repeat</keyword>
<feature type="domain" description="C2H2-type" evidence="20">
    <location>
        <begin position="813"/>
        <end position="840"/>
    </location>
</feature>
<dbReference type="GO" id="GO:0061629">
    <property type="term" value="F:RNA polymerase II-specific DNA-binding transcription factor binding"/>
    <property type="evidence" value="ECO:0007669"/>
    <property type="project" value="InterPro"/>
</dbReference>
<dbReference type="GO" id="GO:0008270">
    <property type="term" value="F:zinc ion binding"/>
    <property type="evidence" value="ECO:0007669"/>
    <property type="project" value="UniProtKB-KW"/>
</dbReference>
<comment type="caution">
    <text evidence="22">The sequence shown here is derived from an EMBL/GenBank/DDBJ whole genome shotgun (WGS) entry which is preliminary data.</text>
</comment>
<feature type="transmembrane region" description="Helical" evidence="18">
    <location>
        <begin position="1257"/>
        <end position="1278"/>
    </location>
</feature>
<dbReference type="GO" id="GO:0009653">
    <property type="term" value="P:anatomical structure morphogenesis"/>
    <property type="evidence" value="ECO:0007669"/>
    <property type="project" value="UniProtKB-ARBA"/>
</dbReference>
<evidence type="ECO:0000313" key="22">
    <source>
        <dbReference type="EMBL" id="KAE9533582.1"/>
    </source>
</evidence>
<dbReference type="Proteomes" id="UP000475862">
    <property type="component" value="Unassembled WGS sequence"/>
</dbReference>
<dbReference type="Gene3D" id="3.30.160.60">
    <property type="entry name" value="Classic Zinc Finger"/>
    <property type="match status" value="2"/>
</dbReference>
<evidence type="ECO:0000256" key="14">
    <source>
        <dbReference type="ARBA" id="ARBA00023235"/>
    </source>
</evidence>
<dbReference type="GO" id="GO:0005634">
    <property type="term" value="C:nucleus"/>
    <property type="evidence" value="ECO:0007669"/>
    <property type="project" value="UniProtKB-SubCell"/>
</dbReference>
<dbReference type="Gene3D" id="2.40.100.10">
    <property type="entry name" value="Cyclophilin-like"/>
    <property type="match status" value="1"/>
</dbReference>
<evidence type="ECO:0000256" key="8">
    <source>
        <dbReference type="ARBA" id="ARBA00022833"/>
    </source>
</evidence>
<organism evidence="22 23">
    <name type="scientific">Aphis glycines</name>
    <name type="common">Soybean aphid</name>
    <dbReference type="NCBI Taxonomy" id="307491"/>
    <lineage>
        <taxon>Eukaryota</taxon>
        <taxon>Metazoa</taxon>
        <taxon>Ecdysozoa</taxon>
        <taxon>Arthropoda</taxon>
        <taxon>Hexapoda</taxon>
        <taxon>Insecta</taxon>
        <taxon>Pterygota</taxon>
        <taxon>Neoptera</taxon>
        <taxon>Paraneoptera</taxon>
        <taxon>Hemiptera</taxon>
        <taxon>Sternorrhyncha</taxon>
        <taxon>Aphidomorpha</taxon>
        <taxon>Aphidoidea</taxon>
        <taxon>Aphididae</taxon>
        <taxon>Aphidini</taxon>
        <taxon>Aphis</taxon>
        <taxon>Aphis</taxon>
    </lineage>
</organism>
<evidence type="ECO:0000256" key="15">
    <source>
        <dbReference type="ARBA" id="ARBA00023242"/>
    </source>
</evidence>
<dbReference type="PROSITE" id="PS50157">
    <property type="entry name" value="ZINC_FINGER_C2H2_2"/>
    <property type="match status" value="5"/>
</dbReference>
<dbReference type="InterPro" id="IPR036236">
    <property type="entry name" value="Znf_C2H2_sf"/>
</dbReference>
<dbReference type="FunFam" id="2.40.100.10:FF:000025">
    <property type="entry name" value="Peptidyl-prolyl cis-trans isomerase CYP19-2"/>
    <property type="match status" value="1"/>
</dbReference>
<protein>
    <recommendedName>
        <fullName evidence="3">peptidylprolyl isomerase</fullName>
        <ecNumber evidence="3">5.2.1.8</ecNumber>
    </recommendedName>
</protein>
<keyword evidence="18" id="KW-0472">Membrane</keyword>
<evidence type="ECO:0000256" key="3">
    <source>
        <dbReference type="ARBA" id="ARBA00013194"/>
    </source>
</evidence>
<evidence type="ECO:0000256" key="4">
    <source>
        <dbReference type="ARBA" id="ARBA00022491"/>
    </source>
</evidence>
<keyword evidence="4" id="KW-0678">Repressor</keyword>
<dbReference type="SUPFAM" id="SSF57667">
    <property type="entry name" value="beta-beta-alpha zinc fingers"/>
    <property type="match status" value="6"/>
</dbReference>
<comment type="catalytic activity">
    <reaction evidence="1">
        <text>[protein]-peptidylproline (omega=180) = [protein]-peptidylproline (omega=0)</text>
        <dbReference type="Rhea" id="RHEA:16237"/>
        <dbReference type="Rhea" id="RHEA-COMP:10747"/>
        <dbReference type="Rhea" id="RHEA-COMP:10748"/>
        <dbReference type="ChEBI" id="CHEBI:83833"/>
        <dbReference type="ChEBI" id="CHEBI:83834"/>
        <dbReference type="EC" id="5.2.1.8"/>
    </reaction>
</comment>
<feature type="region of interest" description="Disordered" evidence="17">
    <location>
        <begin position="373"/>
        <end position="539"/>
    </location>
</feature>
<feature type="compositionally biased region" description="Gly residues" evidence="17">
    <location>
        <begin position="475"/>
        <end position="485"/>
    </location>
</feature>
<dbReference type="Pfam" id="PF00160">
    <property type="entry name" value="Pro_isomerase"/>
    <property type="match status" value="1"/>
</dbReference>
<dbReference type="InterPro" id="IPR059121">
    <property type="entry name" value="CCHC_ZFPM2-like"/>
</dbReference>
<evidence type="ECO:0000256" key="10">
    <source>
        <dbReference type="ARBA" id="ARBA00023110"/>
    </source>
</evidence>
<dbReference type="InterPro" id="IPR039746">
    <property type="entry name" value="FOG"/>
</dbReference>
<dbReference type="SMART" id="SM00355">
    <property type="entry name" value="ZnF_C2H2"/>
    <property type="match status" value="7"/>
</dbReference>
<dbReference type="GO" id="GO:0030154">
    <property type="term" value="P:cell differentiation"/>
    <property type="evidence" value="ECO:0007669"/>
    <property type="project" value="UniProtKB-ARBA"/>
</dbReference>
<feature type="compositionally biased region" description="Polar residues" evidence="17">
    <location>
        <begin position="529"/>
        <end position="539"/>
    </location>
</feature>
<feature type="domain" description="CCHC FOG-type" evidence="21">
    <location>
        <begin position="663"/>
        <end position="696"/>
    </location>
</feature>
<keyword evidence="18" id="KW-0812">Transmembrane</keyword>
<dbReference type="OrthoDB" id="8742770at2759"/>
<feature type="domain" description="CCHC FOG-type" evidence="21">
    <location>
        <begin position="136"/>
        <end position="169"/>
    </location>
</feature>
<keyword evidence="10" id="KW-0697">Rotamase</keyword>
<dbReference type="InterPro" id="IPR013087">
    <property type="entry name" value="Znf_C2H2_type"/>
</dbReference>
<dbReference type="GO" id="GO:0003755">
    <property type="term" value="F:peptidyl-prolyl cis-trans isomerase activity"/>
    <property type="evidence" value="ECO:0007669"/>
    <property type="project" value="UniProtKB-KW"/>
</dbReference>
<feature type="region of interest" description="Disordered" evidence="17">
    <location>
        <begin position="696"/>
        <end position="735"/>
    </location>
</feature>
<dbReference type="InterPro" id="IPR029000">
    <property type="entry name" value="Cyclophilin-like_dom_sf"/>
</dbReference>
<evidence type="ECO:0000256" key="17">
    <source>
        <dbReference type="SAM" id="MobiDB-lite"/>
    </source>
</evidence>
<feature type="region of interest" description="Disordered" evidence="17">
    <location>
        <begin position="1"/>
        <end position="124"/>
    </location>
</feature>
<comment type="subcellular location">
    <subcellularLocation>
        <location evidence="2">Nucleus</location>
    </subcellularLocation>
</comment>
<evidence type="ECO:0000256" key="7">
    <source>
        <dbReference type="ARBA" id="ARBA00022771"/>
    </source>
</evidence>
<feature type="domain" description="PPIase cyclophilin-type" evidence="19">
    <location>
        <begin position="1081"/>
        <end position="1239"/>
    </location>
</feature>
<evidence type="ECO:0000256" key="13">
    <source>
        <dbReference type="ARBA" id="ARBA00023163"/>
    </source>
</evidence>
<evidence type="ECO:0000313" key="23">
    <source>
        <dbReference type="Proteomes" id="UP000475862"/>
    </source>
</evidence>
<keyword evidence="23" id="KW-1185">Reference proteome</keyword>
<evidence type="ECO:0000259" key="19">
    <source>
        <dbReference type="PROSITE" id="PS50072"/>
    </source>
</evidence>
<dbReference type="GO" id="GO:0003677">
    <property type="term" value="F:DNA binding"/>
    <property type="evidence" value="ECO:0007669"/>
    <property type="project" value="UniProtKB-KW"/>
</dbReference>
<keyword evidence="8" id="KW-0862">Zinc</keyword>
<evidence type="ECO:0000256" key="18">
    <source>
        <dbReference type="SAM" id="Phobius"/>
    </source>
</evidence>
<dbReference type="EMBL" id="VYZN01000034">
    <property type="protein sequence ID" value="KAE9533582.1"/>
    <property type="molecule type" value="Genomic_DNA"/>
</dbReference>
<accession>A0A6G0TIU9</accession>
<feature type="domain" description="CCHC FOG-type" evidence="21">
    <location>
        <begin position="738"/>
        <end position="771"/>
    </location>
</feature>
<keyword evidence="18" id="KW-1133">Transmembrane helix</keyword>
<feature type="domain" description="CCHC FOG-type" evidence="21">
    <location>
        <begin position="255"/>
        <end position="288"/>
    </location>
</feature>
<dbReference type="SUPFAM" id="SSF50891">
    <property type="entry name" value="Cyclophilin-like"/>
    <property type="match status" value="1"/>
</dbReference>
<gene>
    <name evidence="22" type="ORF">AGLY_009220</name>
</gene>
<evidence type="ECO:0000259" key="20">
    <source>
        <dbReference type="PROSITE" id="PS50157"/>
    </source>
</evidence>
<dbReference type="PROSITE" id="PS51810">
    <property type="entry name" value="ZF_CCHC_FOG"/>
    <property type="match status" value="5"/>
</dbReference>
<feature type="region of interest" description="Disordered" evidence="17">
    <location>
        <begin position="970"/>
        <end position="1002"/>
    </location>
</feature>
<feature type="compositionally biased region" description="Low complexity" evidence="17">
    <location>
        <begin position="94"/>
        <end position="122"/>
    </location>
</feature>
<dbReference type="PANTHER" id="PTHR12958">
    <property type="entry name" value="FRIEND OF GATA2-RELATED"/>
    <property type="match status" value="1"/>
</dbReference>
<evidence type="ECO:0000256" key="16">
    <source>
        <dbReference type="PROSITE-ProRule" id="PRU00042"/>
    </source>
</evidence>
<evidence type="ECO:0000256" key="6">
    <source>
        <dbReference type="ARBA" id="ARBA00022737"/>
    </source>
</evidence>
<dbReference type="InterPro" id="IPR034731">
    <property type="entry name" value="Znf_CCHC_FOG"/>
</dbReference>
<dbReference type="GO" id="GO:0007507">
    <property type="term" value="P:heart development"/>
    <property type="evidence" value="ECO:0007669"/>
    <property type="project" value="TreeGrafter"/>
</dbReference>
<evidence type="ECO:0000259" key="21">
    <source>
        <dbReference type="PROSITE" id="PS51810"/>
    </source>
</evidence>
<keyword evidence="9" id="KW-0805">Transcription regulation</keyword>
<dbReference type="GO" id="GO:0000122">
    <property type="term" value="P:negative regulation of transcription by RNA polymerase II"/>
    <property type="evidence" value="ECO:0007669"/>
    <property type="project" value="TreeGrafter"/>
</dbReference>
<feature type="domain" description="C2H2-type" evidence="20">
    <location>
        <begin position="142"/>
        <end position="169"/>
    </location>
</feature>
<feature type="compositionally biased region" description="Low complexity" evidence="17">
    <location>
        <begin position="500"/>
        <end position="521"/>
    </location>
</feature>
<keyword evidence="7 16" id="KW-0863">Zinc-finger</keyword>
<keyword evidence="12" id="KW-0010">Activator</keyword>
<reference evidence="22 23" key="1">
    <citation type="submission" date="2019-08" db="EMBL/GenBank/DDBJ databases">
        <title>The genome of the soybean aphid Biotype 1, its phylome, world population structure and adaptation to the North American continent.</title>
        <authorList>
            <person name="Giordano R."/>
            <person name="Donthu R.K."/>
            <person name="Hernandez A.G."/>
            <person name="Wright C.L."/>
            <person name="Zimin A.V."/>
        </authorList>
    </citation>
    <scope>NUCLEOTIDE SEQUENCE [LARGE SCALE GENOMIC DNA]</scope>
    <source>
        <tissue evidence="22">Whole aphids</tissue>
    </source>
</reference>
<sequence>MEFSRLTGEDSEWTTNDEVVSGSDVTAKCEVNTEQQQQPSPPSRPEPEEPPPANDSHPTLRLNPNLATDPARWSLADKPSPPQPPLPPPPPPSSGTLTAAAAASSSESSSSSSSSSSLSSSAIGEPTHNVVTITAPRAIQIFICNPCGIRFSSLSTLDAHQTYYCSRRHKKDSESDDVKLPIVIESDEMTIGNDTDSRPSSVEPSAKSMRTGKQYKCPHCIYSADKKVSLNRHMRIHSISPVLVQSPPCPTDNADPSVVDRYCQNCDIRFSNLRTYQAHKTHYCNTRHVVKPTPSSSPMPNNPSPTSVVPTYLALPTNPVIVVPYTLVQNASVLSALSADIGPSPPTDTACIVLSDGTLQPIAQALVPTKFNMGNSDNIQRDHSQSPPEEFFSPPQKAESISPETKKRPAPQPSSPLDLRLKRVSKSSQDAAGCTDGEEEKENRRSDGNVTDAEDIVCAPSIPCMILSPSSSPTSGGGGDSGGGNKTPQHRSGMQHLHHNQQLQQHHHQQQQLQQQQQQQLQHHHRNHISQPPTNGVVQHSSKLIPMYDGTDRNGGKFSVSNLLHVSGVKPEPASNNGEPPHPAMHHMPTATPHHRFSAMHKSLLSSAVVAPMPLGVQPRGLGELLNPAAVLPYFTPDMTLRLAANSGQDGAGGMPPAHHQFYLKQGPSKCESCNIVFCKYENFLAHKKHYCASRPPPDGGDGEADKTSPEGSPGPKPLTVSSPQSSKDSVSPTPVLKPPMIQFICSTCGVKFSSFDNLTTHQTFYCPNRTAGALQESVDNKAASLALPSKCPKCKMTIDGTQHHQCQPTNCWKCPVCGAVCSSASAAQKHLDNHNGIRAFVCTICQYKGNTLRGLRTHIRMHFNKRMIPDLMEEDYVTCLIDENSASSMVDGRAKTPTTSDSADKPFVPSTVLVKTATATAAAAAALSSPSPSPSSSLSSTAATATAVVVVDDEPKELVVVKQESVNGVAAAPPVDEPATGIGHHQQPTATSDDLQAQQQLPAQSQLQLQSAVGNKRPGITAKYCKACDISFNYLSTFIAHKKYYCRNSTEYKCNTENAKTATLTLFRDLQTFTVTDVAYLDVEVAGTELGTIEIGLFGEIAPKTVTNFITILTKGINGRTYAGTKFHRVFNKFVIQGGDILNNDGSGSISIYGDTFPDENLKVNGTKPGFVGMANSGPDTNGCQFFITTRSTPSLNGEHVMFGIVIEGQKVIHAIEQQLTDHLGRPTKEIRITRCGLLNRRPPFDVTDHPRNSSVWKWIIASALPVSMSTAILLLFQWMIAQINKAIV</sequence>
<name>A0A6G0TIU9_APHGL</name>
<feature type="domain" description="C2H2-type" evidence="20">
    <location>
        <begin position="841"/>
        <end position="868"/>
    </location>
</feature>
<feature type="domain" description="C2H2-type" evidence="20">
    <location>
        <begin position="744"/>
        <end position="771"/>
    </location>
</feature>
<feature type="domain" description="CCHC FOG-type" evidence="21">
    <location>
        <begin position="1018"/>
        <end position="1051"/>
    </location>
</feature>
<keyword evidence="5" id="KW-0479">Metal-binding</keyword>
<keyword evidence="13" id="KW-0804">Transcription</keyword>
<evidence type="ECO:0000256" key="1">
    <source>
        <dbReference type="ARBA" id="ARBA00000971"/>
    </source>
</evidence>
<dbReference type="PROSITE" id="PS50072">
    <property type="entry name" value="CSA_PPIASE_2"/>
    <property type="match status" value="1"/>
</dbReference>
<keyword evidence="14" id="KW-0413">Isomerase</keyword>